<dbReference type="InterPro" id="IPR036371">
    <property type="entry name" value="TPK_B1-bd_sf"/>
</dbReference>
<evidence type="ECO:0000313" key="8">
    <source>
        <dbReference type="Proteomes" id="UP000019450"/>
    </source>
</evidence>
<dbReference type="KEGG" id="hcr:X271_00362"/>
<dbReference type="HOGENOM" id="CLU_1335510_0_0_14"/>
<dbReference type="GO" id="GO:0004788">
    <property type="term" value="F:thiamine diphosphokinase activity"/>
    <property type="evidence" value="ECO:0007669"/>
    <property type="project" value="UniProtKB-UniRule"/>
</dbReference>
<keyword evidence="4" id="KW-0067">ATP-binding</keyword>
<dbReference type="EMBL" id="CP006932">
    <property type="protein sequence ID" value="AHK22468.1"/>
    <property type="molecule type" value="Genomic_DNA"/>
</dbReference>
<dbReference type="CDD" id="cd07995">
    <property type="entry name" value="TPK"/>
    <property type="match status" value="1"/>
</dbReference>
<reference evidence="7 8" key="1">
    <citation type="journal article" date="2014" name="Genome Biol. Evol.">
        <title>Phylogenomics of "Candidatus Hepatoplasma crinochetorum," a Lineage of Mollicutes Associated with Noninsect Arthropods.</title>
        <authorList>
            <person name="Leclercq S."/>
            <person name="Dittmer J."/>
            <person name="Bouchon D."/>
            <person name="Cordaux R."/>
        </authorList>
    </citation>
    <scope>NUCLEOTIDE SEQUENCE [LARGE SCALE GENOMIC DNA]</scope>
    <source>
        <strain evidence="7 8">Av</strain>
    </source>
</reference>
<dbReference type="RefSeq" id="WP_128824175.1">
    <property type="nucleotide sequence ID" value="NZ_CP006932.1"/>
</dbReference>
<dbReference type="GO" id="GO:0005524">
    <property type="term" value="F:ATP binding"/>
    <property type="evidence" value="ECO:0007669"/>
    <property type="project" value="UniProtKB-KW"/>
</dbReference>
<dbReference type="GO" id="GO:0006772">
    <property type="term" value="P:thiamine metabolic process"/>
    <property type="evidence" value="ECO:0007669"/>
    <property type="project" value="UniProtKB-UniRule"/>
</dbReference>
<dbReference type="OrthoDB" id="9804377at2"/>
<dbReference type="PANTHER" id="PTHR41299">
    <property type="entry name" value="THIAMINE PYROPHOSPHOKINASE"/>
    <property type="match status" value="1"/>
</dbReference>
<evidence type="ECO:0000256" key="4">
    <source>
        <dbReference type="ARBA" id="ARBA00022840"/>
    </source>
</evidence>
<keyword evidence="1" id="KW-0808">Transferase</keyword>
<dbReference type="SUPFAM" id="SSF63999">
    <property type="entry name" value="Thiamin pyrophosphokinase, catalytic domain"/>
    <property type="match status" value="1"/>
</dbReference>
<organism evidence="7 8">
    <name type="scientific">Candidatus Hepatoplasma crinochetorum Av</name>
    <dbReference type="NCBI Taxonomy" id="1427984"/>
    <lineage>
        <taxon>Bacteria</taxon>
        <taxon>Bacillati</taxon>
        <taxon>Mycoplasmatota</taxon>
        <taxon>Mollicutes</taxon>
        <taxon>Candidatus Hepatoplasmataceae</taxon>
        <taxon>Candidatus Hepatoplasma</taxon>
    </lineage>
</organism>
<dbReference type="STRING" id="1427984.X271_00362"/>
<dbReference type="SUPFAM" id="SSF63862">
    <property type="entry name" value="Thiamin pyrophosphokinase, substrate-binding domain"/>
    <property type="match status" value="1"/>
</dbReference>
<evidence type="ECO:0000256" key="1">
    <source>
        <dbReference type="ARBA" id="ARBA00022679"/>
    </source>
</evidence>
<evidence type="ECO:0000256" key="3">
    <source>
        <dbReference type="ARBA" id="ARBA00022777"/>
    </source>
</evidence>
<name>W8GFX1_9MOLU</name>
<evidence type="ECO:0000256" key="2">
    <source>
        <dbReference type="ARBA" id="ARBA00022741"/>
    </source>
</evidence>
<dbReference type="InterPro" id="IPR007373">
    <property type="entry name" value="Thiamin_PyroPKinase_B1-bd"/>
</dbReference>
<sequence length="205" mass="24277">MKKCLITTKKLHKRKINWDDYDFFIGVERGAKFIYNQKGLKNKYYISDFDSLLDYQKKLKKTGNLILLEKNKNFADTEEAIKYALKIGYQKKGLEIFVNEDLGRKDHLINIFNISRKYQVLIYGNKFKITPILENENVIIKKENYKYFSIFVFEKTEITTKGLKWDLNKKEFNLESTTNLISNQIIAEQCKVKFSKLSLIIQAND</sequence>
<dbReference type="EC" id="2.7.6.2" evidence="5"/>
<dbReference type="NCBIfam" id="TIGR01378">
    <property type="entry name" value="thi_PPkinase"/>
    <property type="match status" value="1"/>
</dbReference>
<dbReference type="GO" id="GO:0009229">
    <property type="term" value="P:thiamine diphosphate biosynthetic process"/>
    <property type="evidence" value="ECO:0007669"/>
    <property type="project" value="InterPro"/>
</dbReference>
<dbReference type="Proteomes" id="UP000019450">
    <property type="component" value="Chromosome"/>
</dbReference>
<dbReference type="InterPro" id="IPR006282">
    <property type="entry name" value="Thi_PPkinase"/>
</dbReference>
<dbReference type="SMART" id="SM00983">
    <property type="entry name" value="TPK_B1_binding"/>
    <property type="match status" value="1"/>
</dbReference>
<dbReference type="InterPro" id="IPR053149">
    <property type="entry name" value="TPK"/>
</dbReference>
<accession>W8GFX1</accession>
<keyword evidence="8" id="KW-1185">Reference proteome</keyword>
<dbReference type="Pfam" id="PF04265">
    <property type="entry name" value="TPK_B1_binding"/>
    <property type="match status" value="1"/>
</dbReference>
<dbReference type="AlphaFoldDB" id="W8GFX1"/>
<dbReference type="InterPro" id="IPR007371">
    <property type="entry name" value="TPK_catalytic"/>
</dbReference>
<evidence type="ECO:0000313" key="7">
    <source>
        <dbReference type="EMBL" id="AHK22468.1"/>
    </source>
</evidence>
<proteinExistence type="predicted"/>
<dbReference type="Pfam" id="PF04263">
    <property type="entry name" value="TPK_catalytic"/>
    <property type="match status" value="1"/>
</dbReference>
<dbReference type="GO" id="GO:0016301">
    <property type="term" value="F:kinase activity"/>
    <property type="evidence" value="ECO:0007669"/>
    <property type="project" value="UniProtKB-KW"/>
</dbReference>
<keyword evidence="3 7" id="KW-0418">Kinase</keyword>
<dbReference type="PANTHER" id="PTHR41299:SF1">
    <property type="entry name" value="THIAMINE PYROPHOSPHOKINASE"/>
    <property type="match status" value="1"/>
</dbReference>
<protein>
    <recommendedName>
        <fullName evidence="5">Thiamine diphosphokinase</fullName>
        <ecNumber evidence="5">2.7.6.2</ecNumber>
    </recommendedName>
</protein>
<evidence type="ECO:0000256" key="5">
    <source>
        <dbReference type="NCBIfam" id="TIGR01378"/>
    </source>
</evidence>
<feature type="domain" description="Thiamin pyrophosphokinase thiamin-binding" evidence="6">
    <location>
        <begin position="135"/>
        <end position="200"/>
    </location>
</feature>
<dbReference type="GO" id="GO:0030975">
    <property type="term" value="F:thiamine binding"/>
    <property type="evidence" value="ECO:0007669"/>
    <property type="project" value="InterPro"/>
</dbReference>
<dbReference type="eggNOG" id="COG1564">
    <property type="taxonomic scope" value="Bacteria"/>
</dbReference>
<keyword evidence="2" id="KW-0547">Nucleotide-binding</keyword>
<gene>
    <name evidence="7" type="ORF">X271_00362</name>
</gene>
<dbReference type="InterPro" id="IPR036759">
    <property type="entry name" value="TPK_catalytic_sf"/>
</dbReference>
<evidence type="ECO:0000259" key="6">
    <source>
        <dbReference type="SMART" id="SM00983"/>
    </source>
</evidence>
<dbReference type="Gene3D" id="3.40.50.10240">
    <property type="entry name" value="Thiamin pyrophosphokinase, catalytic domain"/>
    <property type="match status" value="1"/>
</dbReference>